<dbReference type="OrthoDB" id="5292592at2"/>
<dbReference type="Pfam" id="PF02687">
    <property type="entry name" value="FtsX"/>
    <property type="match status" value="2"/>
</dbReference>
<keyword evidence="2" id="KW-1003">Cell membrane</keyword>
<feature type="transmembrane region" description="Helical" evidence="6">
    <location>
        <begin position="393"/>
        <end position="411"/>
    </location>
</feature>
<keyword evidence="9" id="KW-1185">Reference proteome</keyword>
<evidence type="ECO:0000259" key="7">
    <source>
        <dbReference type="Pfam" id="PF02687"/>
    </source>
</evidence>
<keyword evidence="4 6" id="KW-1133">Transmembrane helix</keyword>
<dbReference type="EMBL" id="FMWD01000002">
    <property type="protein sequence ID" value="SCZ51803.1"/>
    <property type="molecule type" value="Genomic_DNA"/>
</dbReference>
<organism evidence="8 9">
    <name type="scientific">Thiohalomonas denitrificans</name>
    <dbReference type="NCBI Taxonomy" id="415747"/>
    <lineage>
        <taxon>Bacteria</taxon>
        <taxon>Pseudomonadati</taxon>
        <taxon>Pseudomonadota</taxon>
        <taxon>Gammaproteobacteria</taxon>
        <taxon>Thiohalomonadales</taxon>
        <taxon>Thiohalomonadaceae</taxon>
        <taxon>Thiohalomonas</taxon>
    </lineage>
</organism>
<gene>
    <name evidence="8" type="ORF">SAMN03097708_00591</name>
</gene>
<dbReference type="STRING" id="415747.SAMN03097708_00591"/>
<feature type="transmembrane region" description="Helical" evidence="6">
    <location>
        <begin position="751"/>
        <end position="782"/>
    </location>
</feature>
<feature type="transmembrane region" description="Helical" evidence="6">
    <location>
        <begin position="304"/>
        <end position="326"/>
    </location>
</feature>
<feature type="transmembrane region" description="Helical" evidence="6">
    <location>
        <begin position="417"/>
        <end position="445"/>
    </location>
</feature>
<feature type="transmembrane region" description="Helical" evidence="6">
    <location>
        <begin position="469"/>
        <end position="487"/>
    </location>
</feature>
<dbReference type="RefSeq" id="WP_092992470.1">
    <property type="nucleotide sequence ID" value="NZ_FMWD01000002.1"/>
</dbReference>
<proteinExistence type="predicted"/>
<evidence type="ECO:0000256" key="3">
    <source>
        <dbReference type="ARBA" id="ARBA00022692"/>
    </source>
</evidence>
<dbReference type="PANTHER" id="PTHR30287:SF1">
    <property type="entry name" value="INNER MEMBRANE PROTEIN"/>
    <property type="match status" value="1"/>
</dbReference>
<protein>
    <submittedName>
        <fullName evidence="8">Putative ABC transport system permease protein</fullName>
    </submittedName>
</protein>
<feature type="transmembrane region" description="Helical" evidence="6">
    <location>
        <begin position="256"/>
        <end position="276"/>
    </location>
</feature>
<dbReference type="InterPro" id="IPR003838">
    <property type="entry name" value="ABC3_permease_C"/>
</dbReference>
<name>A0A1G5PQS2_9GAMM</name>
<dbReference type="AlphaFoldDB" id="A0A1G5PQS2"/>
<evidence type="ECO:0000256" key="6">
    <source>
        <dbReference type="SAM" id="Phobius"/>
    </source>
</evidence>
<sequence>MNVVRFAWRSLLRDWRAGELRLIVLALVIAVGSVSAVGFFTDRVRGAMERQAGELLAADRVLESGQSLKSEWLARAREWGLATARTQSFRTVVSTEENLQLVEVKAAGDDYPLRGELRVAPEPFAPGRPVESGPEPGGVWLEARLAALLNVEPGDAVRLGREDFIFSRVLVYEPDRGGELFAIAPRVMMHLSDVPATGLIQTGSLVTYRLLLSGEESALNRFGRWIEPQLNRGQHWRGSSEARPAVGSALEKAEQFLGLAALVAVLLAGVAAATAAHRHAHRQYDATAVMRCLGASQRWVTQTYLLQLFFLGVIASALGCLVGFASQEVLGRILAELFTQALPAPSAWPLVSGMATGLVTLTGFAVPPLLSLKDVPPMRVLRQDPRPVRPGGILVYGGALAALLVLMLWQAKDVRLTLYVFVGAVATLAVLGTVAALLVGALMPLRKRVGVSWRFGLANIPRRARQSRIQVVAFGLGITVLLLLSIVRGDLLSDWRDTLPPDAPNHFLINVQPDQVAKLEAFLQERVGTAPNFQPMIKGRLSAINGEPVVPEEYENPRAQRLSEREFNLSSARQLAPDNRIVAGQWWGSPPGSEAPGQWSVEEGIAETLGIEQGDRLRFRIAGKPVEGTVTSLRSVDWDSFRVNFFVIGTPALLKGEPASFITSFFVPETDKAALAELVRRFPNVTVVDVDAIMSRVRAIIDRVSLAVEFVFMFTLAAGVVVLLAAIQATRDERLRESALMRTLGASRRQVRGALIAEFLALGLLSGALAALSATLLGYLLASQVFHFPYQPGPGVWVAGLAGGTFGVSLAGLWATRRVLSVPPLRILRRV</sequence>
<evidence type="ECO:0000256" key="4">
    <source>
        <dbReference type="ARBA" id="ARBA00022989"/>
    </source>
</evidence>
<evidence type="ECO:0000313" key="9">
    <source>
        <dbReference type="Proteomes" id="UP000199648"/>
    </source>
</evidence>
<dbReference type="Proteomes" id="UP000199648">
    <property type="component" value="Unassembled WGS sequence"/>
</dbReference>
<comment type="subcellular location">
    <subcellularLocation>
        <location evidence="1">Cell membrane</location>
        <topology evidence="1">Multi-pass membrane protein</topology>
    </subcellularLocation>
</comment>
<dbReference type="PANTHER" id="PTHR30287">
    <property type="entry name" value="MEMBRANE COMPONENT OF PREDICTED ABC SUPERFAMILY METABOLITE UPTAKE TRANSPORTER"/>
    <property type="match status" value="1"/>
</dbReference>
<keyword evidence="3 6" id="KW-0812">Transmembrane</keyword>
<accession>A0A1G5PQS2</accession>
<evidence type="ECO:0000256" key="1">
    <source>
        <dbReference type="ARBA" id="ARBA00004651"/>
    </source>
</evidence>
<feature type="domain" description="ABC3 transporter permease C-terminal" evidence="7">
    <location>
        <begin position="710"/>
        <end position="824"/>
    </location>
</feature>
<dbReference type="GO" id="GO:0005886">
    <property type="term" value="C:plasma membrane"/>
    <property type="evidence" value="ECO:0007669"/>
    <property type="project" value="UniProtKB-SubCell"/>
</dbReference>
<dbReference type="InterPro" id="IPR038766">
    <property type="entry name" value="Membrane_comp_ABC_pdt"/>
</dbReference>
<reference evidence="8 9" key="1">
    <citation type="submission" date="2016-10" db="EMBL/GenBank/DDBJ databases">
        <authorList>
            <person name="de Groot N.N."/>
        </authorList>
    </citation>
    <scope>NUCLEOTIDE SEQUENCE [LARGE SCALE GENOMIC DNA]</scope>
    <source>
        <strain evidence="8 9">HLD2</strain>
    </source>
</reference>
<evidence type="ECO:0000256" key="5">
    <source>
        <dbReference type="ARBA" id="ARBA00023136"/>
    </source>
</evidence>
<feature type="transmembrane region" description="Helical" evidence="6">
    <location>
        <begin position="346"/>
        <end position="372"/>
    </location>
</feature>
<feature type="domain" description="ABC3 transporter permease C-terminal" evidence="7">
    <location>
        <begin position="259"/>
        <end position="367"/>
    </location>
</feature>
<evidence type="ECO:0000256" key="2">
    <source>
        <dbReference type="ARBA" id="ARBA00022475"/>
    </source>
</evidence>
<keyword evidence="5 6" id="KW-0472">Membrane</keyword>
<feature type="transmembrane region" description="Helical" evidence="6">
    <location>
        <begin position="794"/>
        <end position="816"/>
    </location>
</feature>
<evidence type="ECO:0000313" key="8">
    <source>
        <dbReference type="EMBL" id="SCZ51803.1"/>
    </source>
</evidence>
<feature type="transmembrane region" description="Helical" evidence="6">
    <location>
        <begin position="710"/>
        <end position="730"/>
    </location>
</feature>
<feature type="transmembrane region" description="Helical" evidence="6">
    <location>
        <begin position="20"/>
        <end position="40"/>
    </location>
</feature>